<evidence type="ECO:0000313" key="3">
    <source>
        <dbReference type="Proteomes" id="UP000435837"/>
    </source>
</evidence>
<dbReference type="Proteomes" id="UP000435837">
    <property type="component" value="Unassembled WGS sequence"/>
</dbReference>
<evidence type="ECO:0000256" key="1">
    <source>
        <dbReference type="SAM" id="MobiDB-lite"/>
    </source>
</evidence>
<evidence type="ECO:0000313" key="2">
    <source>
        <dbReference type="EMBL" id="GFE08212.1"/>
    </source>
</evidence>
<reference evidence="2 3" key="1">
    <citation type="submission" date="2019-12" db="EMBL/GenBank/DDBJ databases">
        <title>Whole genome shotgun sequence of Streptomyces caniferus NBRC 15389.</title>
        <authorList>
            <person name="Ichikawa N."/>
            <person name="Kimura A."/>
            <person name="Kitahashi Y."/>
            <person name="Komaki H."/>
            <person name="Tamura T."/>
        </authorList>
    </citation>
    <scope>NUCLEOTIDE SEQUENCE [LARGE SCALE GENOMIC DNA]</scope>
    <source>
        <strain evidence="2 3">NBRC 15389</strain>
    </source>
</reference>
<organism evidence="2 3">
    <name type="scientific">Streptomyces caniferus</name>
    <dbReference type="NCBI Taxonomy" id="285557"/>
    <lineage>
        <taxon>Bacteria</taxon>
        <taxon>Bacillati</taxon>
        <taxon>Actinomycetota</taxon>
        <taxon>Actinomycetes</taxon>
        <taxon>Kitasatosporales</taxon>
        <taxon>Streptomycetaceae</taxon>
        <taxon>Streptomyces</taxon>
    </lineage>
</organism>
<sequence>MHRGLTEHSTGSLSDEQRDAPATAPCKSPRPLGPGTFTWTAVDAARGCGASPSPVAELAIRTGPESRTARHGRGEAGGGLCGRQPQEGLALPQRETFSSSVIGRDCFRKAV</sequence>
<comment type="caution">
    <text evidence="2">The sequence shown here is derived from an EMBL/GenBank/DDBJ whole genome shotgun (WGS) entry which is preliminary data.</text>
</comment>
<name>A0A640SCM6_9ACTN</name>
<feature type="region of interest" description="Disordered" evidence="1">
    <location>
        <begin position="1"/>
        <end position="34"/>
    </location>
</feature>
<dbReference type="EMBL" id="BLIN01000005">
    <property type="protein sequence ID" value="GFE08212.1"/>
    <property type="molecule type" value="Genomic_DNA"/>
</dbReference>
<feature type="region of interest" description="Disordered" evidence="1">
    <location>
        <begin position="62"/>
        <end position="91"/>
    </location>
</feature>
<protein>
    <submittedName>
        <fullName evidence="2">Uncharacterized protein</fullName>
    </submittedName>
</protein>
<dbReference type="AlphaFoldDB" id="A0A640SCM6"/>
<accession>A0A640SCM6</accession>
<proteinExistence type="predicted"/>
<gene>
    <name evidence="2" type="ORF">Scani_44800</name>
</gene>